<dbReference type="SMART" id="SM00342">
    <property type="entry name" value="HTH_ARAC"/>
    <property type="match status" value="1"/>
</dbReference>
<dbReference type="SUPFAM" id="SSF46689">
    <property type="entry name" value="Homeodomain-like"/>
    <property type="match status" value="1"/>
</dbReference>
<dbReference type="GO" id="GO:0043565">
    <property type="term" value="F:sequence-specific DNA binding"/>
    <property type="evidence" value="ECO:0007669"/>
    <property type="project" value="InterPro"/>
</dbReference>
<keyword evidence="2" id="KW-0238">DNA-binding</keyword>
<dbReference type="EMBL" id="WBSL01000003">
    <property type="protein sequence ID" value="MPY66970.1"/>
    <property type="molecule type" value="Genomic_DNA"/>
</dbReference>
<dbReference type="InterPro" id="IPR003313">
    <property type="entry name" value="AraC-bd"/>
</dbReference>
<keyword evidence="1" id="KW-0805">Transcription regulation</keyword>
<keyword evidence="7" id="KW-1185">Reference proteome</keyword>
<evidence type="ECO:0000256" key="1">
    <source>
        <dbReference type="ARBA" id="ARBA00023015"/>
    </source>
</evidence>
<proteinExistence type="predicted"/>
<organism evidence="6 7">
    <name type="scientific">Deinococcus terrestris</name>
    <dbReference type="NCBI Taxonomy" id="2651870"/>
    <lineage>
        <taxon>Bacteria</taxon>
        <taxon>Thermotogati</taxon>
        <taxon>Deinococcota</taxon>
        <taxon>Deinococci</taxon>
        <taxon>Deinococcales</taxon>
        <taxon>Deinococcaceae</taxon>
        <taxon>Deinococcus</taxon>
    </lineage>
</organism>
<dbReference type="PRINTS" id="PR00032">
    <property type="entry name" value="HTHARAC"/>
</dbReference>
<dbReference type="GO" id="GO:0003700">
    <property type="term" value="F:DNA-binding transcription factor activity"/>
    <property type="evidence" value="ECO:0007669"/>
    <property type="project" value="InterPro"/>
</dbReference>
<sequence>MAECPHPPDLAPAKVTSGMTSAPSPRYVPLKDGTRPLVVERLEHWQSAPGQVFRPHRHDFQELLWVHAGRARHTIDGRPAELRPPSVTLIARGQVHAFVDGEGLGMYVVSFSEELLAGLPGAAGDQLLFNYAPGDQTLPVSPEVQAQALTLLGLLHAEYERARAGESDLALARVLVQGLLVLVRRAVQATGVLEREAAGAELPRFLALLEGRFTEWHEVGQYAQALNLSPRTLSRVTHSALGKPAKEVIQDRRVLEARRLLGFTTLSVKEIAARLGYADPFHFSRAFKGATGLSPQAYREDGHPDGGRGP</sequence>
<dbReference type="PANTHER" id="PTHR43280">
    <property type="entry name" value="ARAC-FAMILY TRANSCRIPTIONAL REGULATOR"/>
    <property type="match status" value="1"/>
</dbReference>
<evidence type="ECO:0000313" key="7">
    <source>
        <dbReference type="Proteomes" id="UP000484842"/>
    </source>
</evidence>
<feature type="compositionally biased region" description="Pro residues" evidence="4">
    <location>
        <begin position="1"/>
        <end position="10"/>
    </location>
</feature>
<dbReference type="Proteomes" id="UP000484842">
    <property type="component" value="Unassembled WGS sequence"/>
</dbReference>
<accession>A0A7X1TRQ1</accession>
<protein>
    <submittedName>
        <fullName evidence="6">AraC family transcriptional regulator</fullName>
    </submittedName>
</protein>
<keyword evidence="3" id="KW-0804">Transcription</keyword>
<evidence type="ECO:0000256" key="3">
    <source>
        <dbReference type="ARBA" id="ARBA00023163"/>
    </source>
</evidence>
<evidence type="ECO:0000256" key="4">
    <source>
        <dbReference type="SAM" id="MobiDB-lite"/>
    </source>
</evidence>
<dbReference type="InterPro" id="IPR014710">
    <property type="entry name" value="RmlC-like_jellyroll"/>
</dbReference>
<gene>
    <name evidence="6" type="ORF">F8S09_09755</name>
</gene>
<dbReference type="Pfam" id="PF12833">
    <property type="entry name" value="HTH_18"/>
    <property type="match status" value="1"/>
</dbReference>
<dbReference type="InterPro" id="IPR020449">
    <property type="entry name" value="Tscrpt_reg_AraC-type_HTH"/>
</dbReference>
<evidence type="ECO:0000256" key="2">
    <source>
        <dbReference type="ARBA" id="ARBA00023125"/>
    </source>
</evidence>
<dbReference type="SUPFAM" id="SSF51215">
    <property type="entry name" value="Regulatory protein AraC"/>
    <property type="match status" value="1"/>
</dbReference>
<evidence type="ECO:0000313" key="6">
    <source>
        <dbReference type="EMBL" id="MPY66970.1"/>
    </source>
</evidence>
<dbReference type="PROSITE" id="PS01124">
    <property type="entry name" value="HTH_ARAC_FAMILY_2"/>
    <property type="match status" value="1"/>
</dbReference>
<dbReference type="InterPro" id="IPR018060">
    <property type="entry name" value="HTH_AraC"/>
</dbReference>
<dbReference type="InterPro" id="IPR009057">
    <property type="entry name" value="Homeodomain-like_sf"/>
</dbReference>
<feature type="domain" description="HTH araC/xylS-type" evidence="5">
    <location>
        <begin position="203"/>
        <end position="301"/>
    </location>
</feature>
<feature type="region of interest" description="Disordered" evidence="4">
    <location>
        <begin position="1"/>
        <end position="26"/>
    </location>
</feature>
<dbReference type="Pfam" id="PF02311">
    <property type="entry name" value="AraC_binding"/>
    <property type="match status" value="1"/>
</dbReference>
<dbReference type="Gene3D" id="2.60.120.10">
    <property type="entry name" value="Jelly Rolls"/>
    <property type="match status" value="1"/>
</dbReference>
<dbReference type="AlphaFoldDB" id="A0A7X1TRQ1"/>
<reference evidence="6 7" key="1">
    <citation type="submission" date="2019-10" db="EMBL/GenBank/DDBJ databases">
        <title>Deinococcus sp. isolated from soil.</title>
        <authorList>
            <person name="Li Y."/>
            <person name="Wang J."/>
        </authorList>
    </citation>
    <scope>NUCLEOTIDE SEQUENCE [LARGE SCALE GENOMIC DNA]</scope>
    <source>
        <strain evidence="6 7">SDU3-2</strain>
    </source>
</reference>
<dbReference type="Gene3D" id="1.10.10.60">
    <property type="entry name" value="Homeodomain-like"/>
    <property type="match status" value="1"/>
</dbReference>
<evidence type="ECO:0000259" key="5">
    <source>
        <dbReference type="PROSITE" id="PS01124"/>
    </source>
</evidence>
<comment type="caution">
    <text evidence="6">The sequence shown here is derived from an EMBL/GenBank/DDBJ whole genome shotgun (WGS) entry which is preliminary data.</text>
</comment>
<name>A0A7X1TRQ1_9DEIO</name>
<dbReference type="InterPro" id="IPR037923">
    <property type="entry name" value="HTH-like"/>
</dbReference>
<dbReference type="PANTHER" id="PTHR43280:SF32">
    <property type="entry name" value="TRANSCRIPTIONAL REGULATORY PROTEIN"/>
    <property type="match status" value="1"/>
</dbReference>